<protein>
    <submittedName>
        <fullName evidence="10">AI-2E family transporter</fullName>
    </submittedName>
</protein>
<evidence type="ECO:0000256" key="3">
    <source>
        <dbReference type="ARBA" id="ARBA00022448"/>
    </source>
</evidence>
<feature type="transmembrane region" description="Helical" evidence="9">
    <location>
        <begin position="179"/>
        <end position="197"/>
    </location>
</feature>
<evidence type="ECO:0000256" key="7">
    <source>
        <dbReference type="ARBA" id="ARBA00023136"/>
    </source>
</evidence>
<evidence type="ECO:0000256" key="8">
    <source>
        <dbReference type="SAM" id="MobiDB-lite"/>
    </source>
</evidence>
<feature type="transmembrane region" description="Helical" evidence="9">
    <location>
        <begin position="295"/>
        <end position="317"/>
    </location>
</feature>
<evidence type="ECO:0000256" key="6">
    <source>
        <dbReference type="ARBA" id="ARBA00022989"/>
    </source>
</evidence>
<feature type="compositionally biased region" description="Gly residues" evidence="8">
    <location>
        <begin position="1"/>
        <end position="13"/>
    </location>
</feature>
<dbReference type="PANTHER" id="PTHR21716">
    <property type="entry name" value="TRANSMEMBRANE PROTEIN"/>
    <property type="match status" value="1"/>
</dbReference>
<dbReference type="Proteomes" id="UP001500037">
    <property type="component" value="Unassembled WGS sequence"/>
</dbReference>
<proteinExistence type="inferred from homology"/>
<comment type="caution">
    <text evidence="10">The sequence shown here is derived from an EMBL/GenBank/DDBJ whole genome shotgun (WGS) entry which is preliminary data.</text>
</comment>
<evidence type="ECO:0000256" key="2">
    <source>
        <dbReference type="ARBA" id="ARBA00009773"/>
    </source>
</evidence>
<name>A0ABN1VNM8_9ACTN</name>
<evidence type="ECO:0000313" key="10">
    <source>
        <dbReference type="EMBL" id="GAA1218031.1"/>
    </source>
</evidence>
<dbReference type="PANTHER" id="PTHR21716:SF53">
    <property type="entry name" value="PERMEASE PERM-RELATED"/>
    <property type="match status" value="1"/>
</dbReference>
<organism evidence="10 11">
    <name type="scientific">Kitasatospora nipponensis</name>
    <dbReference type="NCBI Taxonomy" id="258049"/>
    <lineage>
        <taxon>Bacteria</taxon>
        <taxon>Bacillati</taxon>
        <taxon>Actinomycetota</taxon>
        <taxon>Actinomycetes</taxon>
        <taxon>Kitasatosporales</taxon>
        <taxon>Streptomycetaceae</taxon>
        <taxon>Kitasatospora</taxon>
    </lineage>
</organism>
<evidence type="ECO:0000256" key="9">
    <source>
        <dbReference type="SAM" id="Phobius"/>
    </source>
</evidence>
<gene>
    <name evidence="10" type="ORF">GCM10009665_04900</name>
</gene>
<keyword evidence="6 9" id="KW-1133">Transmembrane helix</keyword>
<evidence type="ECO:0000256" key="5">
    <source>
        <dbReference type="ARBA" id="ARBA00022692"/>
    </source>
</evidence>
<feature type="transmembrane region" description="Helical" evidence="9">
    <location>
        <begin position="234"/>
        <end position="259"/>
    </location>
</feature>
<keyword evidence="7 9" id="KW-0472">Membrane</keyword>
<evidence type="ECO:0000313" key="11">
    <source>
        <dbReference type="Proteomes" id="UP001500037"/>
    </source>
</evidence>
<sequence>MRGGGHPSGGPGRATGDLPDDGGRVGPGLRRTAGYAWRLLVVGGALYAVLVVLGRLVLPVVAVFVALVITAILRPAADLIGRVIRPRSMAVVVTVLGALLLLAGLGVLIGETVSGESHRLNQEFHGGLDRIEQWLEGPPLHLKSSAVSDLQGKLSSFLSAHRSTLISTAVGEAGRVLEIVTGAALALFCSIFFIHSGDAMWRWARRQLPAGAHSTWARAGAAAWRAFAGYTRGIMIVAASNAVLVGIALVLLGVPLALPLTVLEFFATLIPLIGSPIAMIVAAVVALATKGPVTALIVLALIVVIGQIEGHLLHPIVMSWAVRIHPVVVALSVTAGGILAGVIGAAVSLPLVSVFWGVVVELRRPQPADIPGATADG</sequence>
<evidence type="ECO:0000256" key="4">
    <source>
        <dbReference type="ARBA" id="ARBA00022475"/>
    </source>
</evidence>
<keyword evidence="4" id="KW-1003">Cell membrane</keyword>
<comment type="subcellular location">
    <subcellularLocation>
        <location evidence="1">Cell membrane</location>
        <topology evidence="1">Multi-pass membrane protein</topology>
    </subcellularLocation>
</comment>
<dbReference type="Pfam" id="PF01594">
    <property type="entry name" value="AI-2E_transport"/>
    <property type="match status" value="1"/>
</dbReference>
<reference evidence="10 11" key="1">
    <citation type="journal article" date="2019" name="Int. J. Syst. Evol. Microbiol.">
        <title>The Global Catalogue of Microorganisms (GCM) 10K type strain sequencing project: providing services to taxonomists for standard genome sequencing and annotation.</title>
        <authorList>
            <consortium name="The Broad Institute Genomics Platform"/>
            <consortium name="The Broad Institute Genome Sequencing Center for Infectious Disease"/>
            <person name="Wu L."/>
            <person name="Ma J."/>
        </authorList>
    </citation>
    <scope>NUCLEOTIDE SEQUENCE [LARGE SCALE GENOMIC DNA]</scope>
    <source>
        <strain evidence="10 11">JCM 13004</strain>
    </source>
</reference>
<evidence type="ECO:0000256" key="1">
    <source>
        <dbReference type="ARBA" id="ARBA00004651"/>
    </source>
</evidence>
<feature type="transmembrane region" description="Helical" evidence="9">
    <location>
        <begin position="89"/>
        <end position="110"/>
    </location>
</feature>
<feature type="transmembrane region" description="Helical" evidence="9">
    <location>
        <begin position="329"/>
        <end position="356"/>
    </location>
</feature>
<accession>A0ABN1VNM8</accession>
<feature type="region of interest" description="Disordered" evidence="8">
    <location>
        <begin position="1"/>
        <end position="23"/>
    </location>
</feature>
<keyword evidence="11" id="KW-1185">Reference proteome</keyword>
<dbReference type="EMBL" id="BAAALF010000004">
    <property type="protein sequence ID" value="GAA1218031.1"/>
    <property type="molecule type" value="Genomic_DNA"/>
</dbReference>
<keyword evidence="5 9" id="KW-0812">Transmembrane</keyword>
<comment type="similarity">
    <text evidence="2">Belongs to the autoinducer-2 exporter (AI-2E) (TC 2.A.86) family.</text>
</comment>
<feature type="transmembrane region" description="Helical" evidence="9">
    <location>
        <begin position="265"/>
        <end position="288"/>
    </location>
</feature>
<dbReference type="InterPro" id="IPR002549">
    <property type="entry name" value="AI-2E-like"/>
</dbReference>
<keyword evidence="3" id="KW-0813">Transport</keyword>